<organism evidence="3 4">
    <name type="scientific">Meripilus lineatus</name>
    <dbReference type="NCBI Taxonomy" id="2056292"/>
    <lineage>
        <taxon>Eukaryota</taxon>
        <taxon>Fungi</taxon>
        <taxon>Dikarya</taxon>
        <taxon>Basidiomycota</taxon>
        <taxon>Agaricomycotina</taxon>
        <taxon>Agaricomycetes</taxon>
        <taxon>Polyporales</taxon>
        <taxon>Meripilaceae</taxon>
        <taxon>Meripilus</taxon>
    </lineage>
</organism>
<evidence type="ECO:0000256" key="1">
    <source>
        <dbReference type="SAM" id="MobiDB-lite"/>
    </source>
</evidence>
<feature type="compositionally biased region" description="Basic and acidic residues" evidence="1">
    <location>
        <begin position="608"/>
        <end position="618"/>
    </location>
</feature>
<evidence type="ECO:0000259" key="2">
    <source>
        <dbReference type="Pfam" id="PF17667"/>
    </source>
</evidence>
<feature type="domain" description="Fungal-type protein kinase" evidence="2">
    <location>
        <begin position="380"/>
        <end position="512"/>
    </location>
</feature>
<dbReference type="PANTHER" id="PTHR38248">
    <property type="entry name" value="FUNK1 6"/>
    <property type="match status" value="1"/>
</dbReference>
<keyword evidence="4" id="KW-1185">Reference proteome</keyword>
<dbReference type="SUPFAM" id="SSF56112">
    <property type="entry name" value="Protein kinase-like (PK-like)"/>
    <property type="match status" value="1"/>
</dbReference>
<dbReference type="Proteomes" id="UP001212997">
    <property type="component" value="Unassembled WGS sequence"/>
</dbReference>
<feature type="region of interest" description="Disordered" evidence="1">
    <location>
        <begin position="564"/>
        <end position="702"/>
    </location>
</feature>
<feature type="compositionally biased region" description="Basic and acidic residues" evidence="1">
    <location>
        <begin position="673"/>
        <end position="685"/>
    </location>
</feature>
<dbReference type="GO" id="GO:0004672">
    <property type="term" value="F:protein kinase activity"/>
    <property type="evidence" value="ECO:0007669"/>
    <property type="project" value="InterPro"/>
</dbReference>
<evidence type="ECO:0000313" key="4">
    <source>
        <dbReference type="Proteomes" id="UP001212997"/>
    </source>
</evidence>
<name>A0AAD5V846_9APHY</name>
<dbReference type="EMBL" id="JANAWD010000105">
    <property type="protein sequence ID" value="KAJ3486968.1"/>
    <property type="molecule type" value="Genomic_DNA"/>
</dbReference>
<dbReference type="InterPro" id="IPR040976">
    <property type="entry name" value="Pkinase_fungal"/>
</dbReference>
<protein>
    <recommendedName>
        <fullName evidence="2">Fungal-type protein kinase domain-containing protein</fullName>
    </recommendedName>
</protein>
<dbReference type="PROSITE" id="PS00109">
    <property type="entry name" value="PROTEIN_KINASE_TYR"/>
    <property type="match status" value="1"/>
</dbReference>
<feature type="region of interest" description="Disordered" evidence="1">
    <location>
        <begin position="828"/>
        <end position="905"/>
    </location>
</feature>
<gene>
    <name evidence="3" type="ORF">NLI96_g3860</name>
</gene>
<dbReference type="InterPro" id="IPR008266">
    <property type="entry name" value="Tyr_kinase_AS"/>
</dbReference>
<feature type="compositionally biased region" description="Acidic residues" evidence="1">
    <location>
        <begin position="619"/>
        <end position="652"/>
    </location>
</feature>
<feature type="compositionally biased region" description="Low complexity" evidence="1">
    <location>
        <begin position="1"/>
        <end position="14"/>
    </location>
</feature>
<feature type="compositionally biased region" description="Pro residues" evidence="1">
    <location>
        <begin position="829"/>
        <end position="842"/>
    </location>
</feature>
<feature type="compositionally biased region" description="Acidic residues" evidence="1">
    <location>
        <begin position="660"/>
        <end position="672"/>
    </location>
</feature>
<evidence type="ECO:0000313" key="3">
    <source>
        <dbReference type="EMBL" id="KAJ3486968.1"/>
    </source>
</evidence>
<feature type="compositionally biased region" description="Acidic residues" evidence="1">
    <location>
        <begin position="588"/>
        <end position="606"/>
    </location>
</feature>
<comment type="caution">
    <text evidence="3">The sequence shown here is derived from an EMBL/GenBank/DDBJ whole genome shotgun (WGS) entry which is preliminary data.</text>
</comment>
<reference evidence="3" key="1">
    <citation type="submission" date="2022-07" db="EMBL/GenBank/DDBJ databases">
        <title>Genome Sequence of Physisporinus lineatus.</title>
        <authorList>
            <person name="Buettner E."/>
        </authorList>
    </citation>
    <scope>NUCLEOTIDE SEQUENCE</scope>
    <source>
        <strain evidence="3">VT162</strain>
    </source>
</reference>
<dbReference type="AlphaFoldDB" id="A0AAD5V846"/>
<accession>A0AAD5V846</accession>
<dbReference type="InterPro" id="IPR011009">
    <property type="entry name" value="Kinase-like_dom_sf"/>
</dbReference>
<sequence length="905" mass="100811">MATPPVTPTRATTAGHTPQTPKEREPANPVGTRPNPSSPLKSAPIRVHSRRDAQASTVALPHPDPEFVSKHLSNLPPNFGGQFRDCVEAIQQVGKNSLKMAAPLAELLTRYSESAYKKATGVKKPDHHYVFLDTQHNAPTGTPYGELDREDILAVPGPAGNYEQVKNRSDYKGIPLYDAVSVIECKSKGEKGGAQLASYLFQLFETRPEMVGTYALWASPDEYQIIWSDASGVVASPLIQWEDHIPLKQFVWSLYVPPAQHVMFDESMVRQPGKDDIWTITVETGTPQVYENLTRKFIGSSWGRRTNVFASQEKGAGLFVIKDSFPDSERYSREVDSLQTIHGDAVFPGVVRLLRADDDSDASKIYTAPINESEVGTLRIDRRKARFVMGSTGEDLLMAESVLDILKAIYDLLEIHRGLVELNILHRDISIYNILIYPKHNPITMNNKELVENSPIFIRQVLKGRKNSRTIDRSSALLIDFDNCAKARVEEGGDTRPLKRRTGTPMFIARSVAQRRLLGAQIFQQYFPMPLLGEEARELYEAAYGAEEYQRFCDNSQTFHGVIPVSVSFPVPPPSKSRNNDDKSGGNTDEDDSNREEDSGGEDSGGEDSGREDSGREDSGEEDSNEEDSGREDSDEEDSDREDSGEEDSGEEDLGKESSGEEDSGEEDSGEEDSGKVDEGKKSGKDAANSTSAAKSPEFHHRPEHDVESIFWVLVYTLIQANPRRSKKRVDKTSRSAYWQALGQFQNHTIHDNAIGDNRDIILRAAPETLEAMLHPELRSLSGMLVEMIAHINPEYGYLPNTIDESHLHEAMRRILLEQIVRMKEKPIPLRPGEPRPGPPPKTESQVQSQDRPEAKRPSKKRTREAEVAAGDTANKRAKSHSGTSTRRRQDMPTSLPGNLSYGRC</sequence>
<dbReference type="PANTHER" id="PTHR38248:SF2">
    <property type="entry name" value="FUNK1 11"/>
    <property type="match status" value="1"/>
</dbReference>
<dbReference type="Gene3D" id="1.10.510.10">
    <property type="entry name" value="Transferase(Phosphotransferase) domain 1"/>
    <property type="match status" value="1"/>
</dbReference>
<feature type="region of interest" description="Disordered" evidence="1">
    <location>
        <begin position="1"/>
        <end position="62"/>
    </location>
</feature>
<proteinExistence type="predicted"/>
<dbReference type="Pfam" id="PF17667">
    <property type="entry name" value="Pkinase_fungal"/>
    <property type="match status" value="1"/>
</dbReference>